<sequence length="108" mass="12485">MTNTINKLHEKGINVAGIVSDNCSSNISCWRELGAQDYMKPFFEHPVTKKNIYVFPDASHLLKLLRNWLVDHGFHYKDKNGKMYDEQQSYCPVLQLSHCGNTCHTKKN</sequence>
<proteinExistence type="predicted"/>
<name>A0A182YRF3_ANOST</name>
<accession>A0A182YRF3</accession>
<feature type="domain" description="Transposable element P transposase-like RNase H" evidence="1">
    <location>
        <begin position="2"/>
        <end position="34"/>
    </location>
</feature>
<keyword evidence="3" id="KW-1185">Reference proteome</keyword>
<dbReference type="AlphaFoldDB" id="A0A182YRF3"/>
<protein>
    <recommendedName>
        <fullName evidence="1">Transposable element P transposase-like RNase H domain-containing protein</fullName>
    </recommendedName>
</protein>
<dbReference type="VEuPathDB" id="VectorBase:ASTE008231"/>
<organism evidence="2 3">
    <name type="scientific">Anopheles stephensi</name>
    <name type="common">Indo-Pakistan malaria mosquito</name>
    <dbReference type="NCBI Taxonomy" id="30069"/>
    <lineage>
        <taxon>Eukaryota</taxon>
        <taxon>Metazoa</taxon>
        <taxon>Ecdysozoa</taxon>
        <taxon>Arthropoda</taxon>
        <taxon>Hexapoda</taxon>
        <taxon>Insecta</taxon>
        <taxon>Pterygota</taxon>
        <taxon>Neoptera</taxon>
        <taxon>Endopterygota</taxon>
        <taxon>Diptera</taxon>
        <taxon>Nematocera</taxon>
        <taxon>Culicoidea</taxon>
        <taxon>Culicidae</taxon>
        <taxon>Anophelinae</taxon>
        <taxon>Anopheles</taxon>
    </lineage>
</organism>
<reference evidence="2" key="2">
    <citation type="submission" date="2020-05" db="UniProtKB">
        <authorList>
            <consortium name="EnsemblMetazoa"/>
        </authorList>
    </citation>
    <scope>IDENTIFICATION</scope>
    <source>
        <strain evidence="2">Indian</strain>
    </source>
</reference>
<dbReference type="EnsemblMetazoa" id="ASTEI11039-RA">
    <property type="protein sequence ID" value="ASTEI11039-PA"/>
    <property type="gene ID" value="ASTEI11039"/>
</dbReference>
<evidence type="ECO:0000259" key="1">
    <source>
        <dbReference type="Pfam" id="PF21787"/>
    </source>
</evidence>
<dbReference type="Pfam" id="PF21787">
    <property type="entry name" value="TNP-like_RNaseH_N"/>
    <property type="match status" value="1"/>
</dbReference>
<reference evidence="3" key="1">
    <citation type="journal article" date="2014" name="Genome Biol.">
        <title>Genome analysis of a major urban malaria vector mosquito, Anopheles stephensi.</title>
        <authorList>
            <person name="Jiang X."/>
            <person name="Peery A."/>
            <person name="Hall A.B."/>
            <person name="Sharma A."/>
            <person name="Chen X.G."/>
            <person name="Waterhouse R.M."/>
            <person name="Komissarov A."/>
            <person name="Riehle M.M."/>
            <person name="Shouche Y."/>
            <person name="Sharakhova M.V."/>
            <person name="Lawson D."/>
            <person name="Pakpour N."/>
            <person name="Arensburger P."/>
            <person name="Davidson V.L."/>
            <person name="Eiglmeier K."/>
            <person name="Emrich S."/>
            <person name="George P."/>
            <person name="Kennedy R.C."/>
            <person name="Mane S.P."/>
            <person name="Maslen G."/>
            <person name="Oringanje C."/>
            <person name="Qi Y."/>
            <person name="Settlage R."/>
            <person name="Tojo M."/>
            <person name="Tubio J.M."/>
            <person name="Unger M.F."/>
            <person name="Wang B."/>
            <person name="Vernick K.D."/>
            <person name="Ribeiro J.M."/>
            <person name="James A.A."/>
            <person name="Michel K."/>
            <person name="Riehle M.A."/>
            <person name="Luckhart S."/>
            <person name="Sharakhov I.V."/>
            <person name="Tu Z."/>
        </authorList>
    </citation>
    <scope>NUCLEOTIDE SEQUENCE [LARGE SCALE GENOMIC DNA]</scope>
    <source>
        <strain evidence="3">Indian</strain>
    </source>
</reference>
<dbReference type="STRING" id="30069.A0A182YRF3"/>
<dbReference type="InterPro" id="IPR048365">
    <property type="entry name" value="TNP-like_RNaseH_N"/>
</dbReference>
<dbReference type="VEuPathDB" id="VectorBase:ASTEI11039"/>
<dbReference type="Proteomes" id="UP000076408">
    <property type="component" value="Unassembled WGS sequence"/>
</dbReference>
<evidence type="ECO:0000313" key="2">
    <source>
        <dbReference type="EnsemblMetazoa" id="ASTEI11039-PA"/>
    </source>
</evidence>
<evidence type="ECO:0000313" key="3">
    <source>
        <dbReference type="Proteomes" id="UP000076408"/>
    </source>
</evidence>